<dbReference type="AlphaFoldDB" id="A0A382Y1P3"/>
<dbReference type="EMBL" id="UINC01172142">
    <property type="protein sequence ID" value="SVD77060.1"/>
    <property type="molecule type" value="Genomic_DNA"/>
</dbReference>
<organism evidence="1">
    <name type="scientific">marine metagenome</name>
    <dbReference type="NCBI Taxonomy" id="408172"/>
    <lineage>
        <taxon>unclassified sequences</taxon>
        <taxon>metagenomes</taxon>
        <taxon>ecological metagenomes</taxon>
    </lineage>
</organism>
<protein>
    <submittedName>
        <fullName evidence="1">Uncharacterized protein</fullName>
    </submittedName>
</protein>
<gene>
    <name evidence="1" type="ORF">METZ01_LOCUS429914</name>
</gene>
<sequence>MDCWVYDGGMKKLLVAIFVALLMVGCGEELKKKQVQDETKDDPSAPLAILCVTCGEQVSKKTEKCLQCGHPTPDSAAEQERAGEERKEYDMVTELEFRSDQLLYKIGAEKPLTGAAVEMHPNGKMKSRTLVKDGFTTGLIEEWDPNGNPVGSNFND</sequence>
<proteinExistence type="predicted"/>
<accession>A0A382Y1P3</accession>
<evidence type="ECO:0000313" key="1">
    <source>
        <dbReference type="EMBL" id="SVD77060.1"/>
    </source>
</evidence>
<reference evidence="1" key="1">
    <citation type="submission" date="2018-05" db="EMBL/GenBank/DDBJ databases">
        <authorList>
            <person name="Lanie J.A."/>
            <person name="Ng W.-L."/>
            <person name="Kazmierczak K.M."/>
            <person name="Andrzejewski T.M."/>
            <person name="Davidsen T.M."/>
            <person name="Wayne K.J."/>
            <person name="Tettelin H."/>
            <person name="Glass J.I."/>
            <person name="Rusch D."/>
            <person name="Podicherti R."/>
            <person name="Tsui H.-C.T."/>
            <person name="Winkler M.E."/>
        </authorList>
    </citation>
    <scope>NUCLEOTIDE SEQUENCE</scope>
</reference>
<name>A0A382Y1P3_9ZZZZ</name>